<reference evidence="2 3" key="1">
    <citation type="submission" date="2020-08" db="EMBL/GenBank/DDBJ databases">
        <title>Genomic Encyclopedia of Type Strains, Phase IV (KMG-IV): sequencing the most valuable type-strain genomes for metagenomic binning, comparative biology and taxonomic classification.</title>
        <authorList>
            <person name="Goeker M."/>
        </authorList>
    </citation>
    <scope>NUCLEOTIDE SEQUENCE [LARGE SCALE GENOMIC DNA]</scope>
    <source>
        <strain evidence="2 3">DSM 100397</strain>
    </source>
</reference>
<name>A0ABR6DL89_9FLAO</name>
<sequence>MKYYIKIVLLILMCSVAFSLNKSPNAGPMYLVIGIVGTAYFIYKIKSDKEK</sequence>
<evidence type="ECO:0008006" key="4">
    <source>
        <dbReference type="Google" id="ProtNLM"/>
    </source>
</evidence>
<accession>A0ABR6DL89</accession>
<keyword evidence="1" id="KW-0812">Transmembrane</keyword>
<dbReference type="EMBL" id="JACJIS010000001">
    <property type="protein sequence ID" value="MBA9072447.1"/>
    <property type="molecule type" value="Genomic_DNA"/>
</dbReference>
<evidence type="ECO:0000256" key="1">
    <source>
        <dbReference type="SAM" id="Phobius"/>
    </source>
</evidence>
<keyword evidence="1" id="KW-1133">Transmembrane helix</keyword>
<proteinExistence type="predicted"/>
<keyword evidence="1" id="KW-0472">Membrane</keyword>
<organism evidence="2 3">
    <name type="scientific">Flavobacterium gossypii</name>
    <dbReference type="NCBI Taxonomy" id="1646119"/>
    <lineage>
        <taxon>Bacteria</taxon>
        <taxon>Pseudomonadati</taxon>
        <taxon>Bacteroidota</taxon>
        <taxon>Flavobacteriia</taxon>
        <taxon>Flavobacteriales</taxon>
        <taxon>Flavobacteriaceae</taxon>
        <taxon>Flavobacterium</taxon>
    </lineage>
</organism>
<evidence type="ECO:0000313" key="2">
    <source>
        <dbReference type="EMBL" id="MBA9072447.1"/>
    </source>
</evidence>
<dbReference type="Proteomes" id="UP000555003">
    <property type="component" value="Unassembled WGS sequence"/>
</dbReference>
<comment type="caution">
    <text evidence="2">The sequence shown here is derived from an EMBL/GenBank/DDBJ whole genome shotgun (WGS) entry which is preliminary data.</text>
</comment>
<feature type="transmembrane region" description="Helical" evidence="1">
    <location>
        <begin position="29"/>
        <end position="45"/>
    </location>
</feature>
<keyword evidence="3" id="KW-1185">Reference proteome</keyword>
<gene>
    <name evidence="2" type="ORF">GGR22_000573</name>
</gene>
<evidence type="ECO:0000313" key="3">
    <source>
        <dbReference type="Proteomes" id="UP000555003"/>
    </source>
</evidence>
<protein>
    <recommendedName>
        <fullName evidence="4">LPXTG cell wall anchor domain-containing protein</fullName>
    </recommendedName>
</protein>